<dbReference type="PANTHER" id="PTHR47245:SF1">
    <property type="entry name" value="FOLDASE PROTEIN PRSA"/>
    <property type="match status" value="1"/>
</dbReference>
<sequence>MLKFFRAYLAITLFLTFSTNSVAQEINGTDERGSLKRAHVFHIMFKDLNQASFIYGKLKDINTKNRFKEFQKIARERSIDRGSKDKGGDLGIIEMGEMPREFEDALFAERVREVSKPIRSLWGWHLVYIDSLTEESITDICQKTLPSNSSTGSIKYQQALTLSRNSYSVDSIQSEVRELLGDDWSALLINEEGNLETNKLETLSNGDKRLISHSELTYSLLDNENYHNKDKASSSPAVCIRSIQRSYSFDCQSGRMYYDGFTAYELRGGFGRLVNSLAFNATNRLTVEAVSWRKGELIANVCNGRKIEVEVIQ</sequence>
<accession>A0A941DHT0</accession>
<keyword evidence="5 7" id="KW-0697">Rotamase</keyword>
<dbReference type="AlphaFoldDB" id="A0A941DHT0"/>
<dbReference type="Proteomes" id="UP000680067">
    <property type="component" value="Unassembled WGS sequence"/>
</dbReference>
<name>A0A941DHT0_9BURK</name>
<gene>
    <name evidence="10" type="ORF">KDM89_02470</name>
</gene>
<dbReference type="RefSeq" id="WP_212686336.1">
    <property type="nucleotide sequence ID" value="NZ_JAGSPN010000001.1"/>
</dbReference>
<dbReference type="PANTHER" id="PTHR47245">
    <property type="entry name" value="PEPTIDYLPROLYL ISOMERASE"/>
    <property type="match status" value="1"/>
</dbReference>
<feature type="domain" description="PpiC" evidence="9">
    <location>
        <begin position="35"/>
        <end position="131"/>
    </location>
</feature>
<dbReference type="SUPFAM" id="SSF54534">
    <property type="entry name" value="FKBP-like"/>
    <property type="match status" value="1"/>
</dbReference>
<dbReference type="EMBL" id="JAGSPN010000001">
    <property type="protein sequence ID" value="MBR7780993.1"/>
    <property type="molecule type" value="Genomic_DNA"/>
</dbReference>
<dbReference type="GO" id="GO:0003755">
    <property type="term" value="F:peptidyl-prolyl cis-trans isomerase activity"/>
    <property type="evidence" value="ECO:0007669"/>
    <property type="project" value="UniProtKB-KW"/>
</dbReference>
<dbReference type="InterPro" id="IPR000297">
    <property type="entry name" value="PPIase_PpiC"/>
</dbReference>
<keyword evidence="11" id="KW-1185">Reference proteome</keyword>
<feature type="chain" id="PRO_5037635594" description="peptidylprolyl isomerase" evidence="8">
    <location>
        <begin position="24"/>
        <end position="313"/>
    </location>
</feature>
<evidence type="ECO:0000313" key="11">
    <source>
        <dbReference type="Proteomes" id="UP000680067"/>
    </source>
</evidence>
<comment type="catalytic activity">
    <reaction evidence="1">
        <text>[protein]-peptidylproline (omega=180) = [protein]-peptidylproline (omega=0)</text>
        <dbReference type="Rhea" id="RHEA:16237"/>
        <dbReference type="Rhea" id="RHEA-COMP:10747"/>
        <dbReference type="Rhea" id="RHEA-COMP:10748"/>
        <dbReference type="ChEBI" id="CHEBI:83833"/>
        <dbReference type="ChEBI" id="CHEBI:83834"/>
        <dbReference type="EC" id="5.2.1.8"/>
    </reaction>
</comment>
<organism evidence="10 11">
    <name type="scientific">Undibacterium luofuense</name>
    <dbReference type="NCBI Taxonomy" id="2828733"/>
    <lineage>
        <taxon>Bacteria</taxon>
        <taxon>Pseudomonadati</taxon>
        <taxon>Pseudomonadota</taxon>
        <taxon>Betaproteobacteria</taxon>
        <taxon>Burkholderiales</taxon>
        <taxon>Oxalobacteraceae</taxon>
        <taxon>Undibacterium</taxon>
    </lineage>
</organism>
<dbReference type="PROSITE" id="PS50198">
    <property type="entry name" value="PPIC_PPIASE_2"/>
    <property type="match status" value="1"/>
</dbReference>
<evidence type="ECO:0000313" key="10">
    <source>
        <dbReference type="EMBL" id="MBR7780993.1"/>
    </source>
</evidence>
<evidence type="ECO:0000259" key="9">
    <source>
        <dbReference type="PROSITE" id="PS50198"/>
    </source>
</evidence>
<evidence type="ECO:0000256" key="6">
    <source>
        <dbReference type="ARBA" id="ARBA00023235"/>
    </source>
</evidence>
<dbReference type="Gene3D" id="3.10.50.40">
    <property type="match status" value="1"/>
</dbReference>
<evidence type="ECO:0000256" key="8">
    <source>
        <dbReference type="SAM" id="SignalP"/>
    </source>
</evidence>
<protein>
    <recommendedName>
        <fullName evidence="3">peptidylprolyl isomerase</fullName>
        <ecNumber evidence="3">5.2.1.8</ecNumber>
    </recommendedName>
</protein>
<dbReference type="Pfam" id="PF00639">
    <property type="entry name" value="Rotamase"/>
    <property type="match status" value="1"/>
</dbReference>
<evidence type="ECO:0000256" key="4">
    <source>
        <dbReference type="ARBA" id="ARBA00022729"/>
    </source>
</evidence>
<evidence type="ECO:0000256" key="3">
    <source>
        <dbReference type="ARBA" id="ARBA00013194"/>
    </source>
</evidence>
<proteinExistence type="inferred from homology"/>
<comment type="similarity">
    <text evidence="2">Belongs to the PpiC/parvulin rotamase family.</text>
</comment>
<evidence type="ECO:0000256" key="2">
    <source>
        <dbReference type="ARBA" id="ARBA00007656"/>
    </source>
</evidence>
<evidence type="ECO:0000256" key="5">
    <source>
        <dbReference type="ARBA" id="ARBA00023110"/>
    </source>
</evidence>
<evidence type="ECO:0000256" key="1">
    <source>
        <dbReference type="ARBA" id="ARBA00000971"/>
    </source>
</evidence>
<dbReference type="EC" id="5.2.1.8" evidence="3"/>
<dbReference type="InterPro" id="IPR050245">
    <property type="entry name" value="PrsA_foldase"/>
</dbReference>
<reference evidence="10" key="1">
    <citation type="submission" date="2021-04" db="EMBL/GenBank/DDBJ databases">
        <title>novel species isolated from subtropical streams in China.</title>
        <authorList>
            <person name="Lu H."/>
        </authorList>
    </citation>
    <scope>NUCLEOTIDE SEQUENCE</scope>
    <source>
        <strain evidence="10">LFS511W</strain>
    </source>
</reference>
<keyword evidence="4 8" id="KW-0732">Signal</keyword>
<comment type="caution">
    <text evidence="10">The sequence shown here is derived from an EMBL/GenBank/DDBJ whole genome shotgun (WGS) entry which is preliminary data.</text>
</comment>
<feature type="signal peptide" evidence="8">
    <location>
        <begin position="1"/>
        <end position="23"/>
    </location>
</feature>
<keyword evidence="6 7" id="KW-0413">Isomerase</keyword>
<dbReference type="InterPro" id="IPR046357">
    <property type="entry name" value="PPIase_dom_sf"/>
</dbReference>
<evidence type="ECO:0000256" key="7">
    <source>
        <dbReference type="PROSITE-ProRule" id="PRU00278"/>
    </source>
</evidence>